<name>A0A919KCM8_9ACTN</name>
<dbReference type="AlphaFoldDB" id="A0A919KCM8"/>
<feature type="domain" description="Metallo-beta-lactamase" evidence="2">
    <location>
        <begin position="58"/>
        <end position="260"/>
    </location>
</feature>
<dbReference type="InterPro" id="IPR001279">
    <property type="entry name" value="Metallo-B-lactamas"/>
</dbReference>
<dbReference type="PANTHER" id="PTHR42951:SF4">
    <property type="entry name" value="ACYL-COENZYME A THIOESTERASE MBLAC2"/>
    <property type="match status" value="1"/>
</dbReference>
<organism evidence="3 4">
    <name type="scientific">Actinoplanes siamensis</name>
    <dbReference type="NCBI Taxonomy" id="1223317"/>
    <lineage>
        <taxon>Bacteria</taxon>
        <taxon>Bacillati</taxon>
        <taxon>Actinomycetota</taxon>
        <taxon>Actinomycetes</taxon>
        <taxon>Micromonosporales</taxon>
        <taxon>Micromonosporaceae</taxon>
        <taxon>Actinoplanes</taxon>
    </lineage>
</organism>
<comment type="caution">
    <text evidence="3">The sequence shown here is derived from an EMBL/GenBank/DDBJ whole genome shotgun (WGS) entry which is preliminary data.</text>
</comment>
<dbReference type="Pfam" id="PF00753">
    <property type="entry name" value="Lactamase_B"/>
    <property type="match status" value="1"/>
</dbReference>
<evidence type="ECO:0000313" key="3">
    <source>
        <dbReference type="EMBL" id="GIF03288.1"/>
    </source>
</evidence>
<evidence type="ECO:0000259" key="2">
    <source>
        <dbReference type="SMART" id="SM00849"/>
    </source>
</evidence>
<protein>
    <submittedName>
        <fullName evidence="3">MBL fold metallo-hydrolase</fullName>
    </submittedName>
</protein>
<proteinExistence type="predicted"/>
<dbReference type="InterPro" id="IPR036866">
    <property type="entry name" value="RibonucZ/Hydroxyglut_hydro"/>
</dbReference>
<reference evidence="3" key="1">
    <citation type="submission" date="2021-01" db="EMBL/GenBank/DDBJ databases">
        <title>Whole genome shotgun sequence of Actinoplanes siamensis NBRC 109076.</title>
        <authorList>
            <person name="Komaki H."/>
            <person name="Tamura T."/>
        </authorList>
    </citation>
    <scope>NUCLEOTIDE SEQUENCE</scope>
    <source>
        <strain evidence="3">NBRC 109076</strain>
    </source>
</reference>
<keyword evidence="4" id="KW-1185">Reference proteome</keyword>
<dbReference type="Gene3D" id="3.60.15.10">
    <property type="entry name" value="Ribonuclease Z/Hydroxyacylglutathione hydrolase-like"/>
    <property type="match status" value="1"/>
</dbReference>
<dbReference type="SUPFAM" id="SSF56281">
    <property type="entry name" value="Metallo-hydrolase/oxidoreductase"/>
    <property type="match status" value="1"/>
</dbReference>
<dbReference type="InterPro" id="IPR050855">
    <property type="entry name" value="NDM-1-like"/>
</dbReference>
<dbReference type="SMART" id="SM00849">
    <property type="entry name" value="Lactamase_B"/>
    <property type="match status" value="1"/>
</dbReference>
<accession>A0A919KCM8</accession>
<evidence type="ECO:0000256" key="1">
    <source>
        <dbReference type="SAM" id="MobiDB-lite"/>
    </source>
</evidence>
<dbReference type="RefSeq" id="WP_203677020.1">
    <property type="nucleotide sequence ID" value="NZ_BOMW01000008.1"/>
</dbReference>
<gene>
    <name evidence="3" type="primary">ampC</name>
    <name evidence="3" type="ORF">Asi03nite_08260</name>
</gene>
<dbReference type="Proteomes" id="UP000629619">
    <property type="component" value="Unassembled WGS sequence"/>
</dbReference>
<evidence type="ECO:0000313" key="4">
    <source>
        <dbReference type="Proteomes" id="UP000629619"/>
    </source>
</evidence>
<feature type="region of interest" description="Disordered" evidence="1">
    <location>
        <begin position="348"/>
        <end position="373"/>
    </location>
</feature>
<dbReference type="EMBL" id="BOMW01000008">
    <property type="protein sequence ID" value="GIF03288.1"/>
    <property type="molecule type" value="Genomic_DNA"/>
</dbReference>
<sequence>MAAGIVVTGVAQHEAWRARVLPPVERLTDGAWTLPAAGRLTCGIWSVPVPIPDNPLRYTICYLIPGDDGVVVVDPGWDSDEGWAALRDGLAAAGATADDVAGVVVTHVHSDHHGLSKRLQDRGAWVAMHPAERDALTPGGSPAEWLRAHQVPEDEIAVLAGTIGQHRLSAPAKPDVLLEDGDPVPVKGRRLTTVWTPGHTPGHICLVEADAGVLLTGDHLLPRISPNIGLQRPGSSPLEAFLESLTKVAGYDELEALPAHEYRFRGIAARARQLRAHHDQRCEEVVAVVDKLGAPTIWQLAAGLTWSRPWAQIGAMRVGAIAETMAHVRYLADRGALRWSGEVVTRAGQDAAVPPPVPGTGGGAQVRRPSWTS</sequence>
<dbReference type="PANTHER" id="PTHR42951">
    <property type="entry name" value="METALLO-BETA-LACTAMASE DOMAIN-CONTAINING"/>
    <property type="match status" value="1"/>
</dbReference>